<dbReference type="PANTHER" id="PTHR45690">
    <property type="entry name" value="NACHT, LRR AND PYD DOMAINS-CONTAINING PROTEIN 12"/>
    <property type="match status" value="1"/>
</dbReference>
<dbReference type="PANTHER" id="PTHR45690:SF19">
    <property type="entry name" value="NACHT, LRR AND PYD DOMAINS-CONTAINING PROTEIN 3"/>
    <property type="match status" value="1"/>
</dbReference>
<dbReference type="EMBL" id="LXWW01000075">
    <property type="protein sequence ID" value="OAO16550.1"/>
    <property type="molecule type" value="Genomic_DNA"/>
</dbReference>
<dbReference type="Pfam" id="PF13516">
    <property type="entry name" value="LRR_6"/>
    <property type="match status" value="2"/>
</dbReference>
<comment type="subcellular location">
    <subcellularLocation>
        <location evidence="1">Cytoplasm</location>
    </subcellularLocation>
</comment>
<organism evidence="6 7">
    <name type="scientific">Blastocystis sp. subtype 1 (strain ATCC 50177 / NandII)</name>
    <dbReference type="NCBI Taxonomy" id="478820"/>
    <lineage>
        <taxon>Eukaryota</taxon>
        <taxon>Sar</taxon>
        <taxon>Stramenopiles</taxon>
        <taxon>Bigyra</taxon>
        <taxon>Opalozoa</taxon>
        <taxon>Opalinata</taxon>
        <taxon>Blastocystidae</taxon>
        <taxon>Blastocystis</taxon>
    </lineage>
</organism>
<dbReference type="SMART" id="SM00368">
    <property type="entry name" value="LRR_RI"/>
    <property type="match status" value="12"/>
</dbReference>
<protein>
    <submittedName>
        <fullName evidence="6">Ribonuclease inhibitor</fullName>
    </submittedName>
</protein>
<evidence type="ECO:0000256" key="3">
    <source>
        <dbReference type="ARBA" id="ARBA00022737"/>
    </source>
</evidence>
<keyword evidence="7" id="KW-1185">Reference proteome</keyword>
<dbReference type="OrthoDB" id="234304at2759"/>
<feature type="domain" description="Ubiquitin-like" evidence="5">
    <location>
        <begin position="6"/>
        <end position="75"/>
    </location>
</feature>
<dbReference type="InterPro" id="IPR000626">
    <property type="entry name" value="Ubiquitin-like_dom"/>
</dbReference>
<evidence type="ECO:0000313" key="6">
    <source>
        <dbReference type="EMBL" id="OAO16550.1"/>
    </source>
</evidence>
<accession>A0A196SHN2</accession>
<keyword evidence="2" id="KW-0963">Cytoplasm</keyword>
<dbReference type="SUPFAM" id="SSF54236">
    <property type="entry name" value="Ubiquitin-like"/>
    <property type="match status" value="1"/>
</dbReference>
<proteinExistence type="predicted"/>
<evidence type="ECO:0000313" key="7">
    <source>
        <dbReference type="Proteomes" id="UP000078348"/>
    </source>
</evidence>
<feature type="coiled-coil region" evidence="4">
    <location>
        <begin position="176"/>
        <end position="288"/>
    </location>
</feature>
<name>A0A196SHN2_BLAHN</name>
<evidence type="ECO:0000256" key="1">
    <source>
        <dbReference type="ARBA" id="ARBA00004496"/>
    </source>
</evidence>
<reference evidence="6 7" key="1">
    <citation type="submission" date="2016-05" db="EMBL/GenBank/DDBJ databases">
        <title>Nuclear genome of Blastocystis sp. subtype 1 NandII.</title>
        <authorList>
            <person name="Gentekaki E."/>
            <person name="Curtis B."/>
            <person name="Stairs C."/>
            <person name="Eme L."/>
            <person name="Herman E."/>
            <person name="Klimes V."/>
            <person name="Arias M.C."/>
            <person name="Elias M."/>
            <person name="Hilliou F."/>
            <person name="Klute M."/>
            <person name="Malik S.-B."/>
            <person name="Pightling A."/>
            <person name="Rachubinski R."/>
            <person name="Salas D."/>
            <person name="Schlacht A."/>
            <person name="Suga H."/>
            <person name="Archibald J."/>
            <person name="Ball S.G."/>
            <person name="Clark G."/>
            <person name="Dacks J."/>
            <person name="Van Der Giezen M."/>
            <person name="Tsaousis A."/>
            <person name="Roger A."/>
        </authorList>
    </citation>
    <scope>NUCLEOTIDE SEQUENCE [LARGE SCALE GENOMIC DNA]</scope>
    <source>
        <strain evidence="7">ATCC 50177 / NandII</strain>
    </source>
</reference>
<dbReference type="AlphaFoldDB" id="A0A196SHN2"/>
<dbReference type="InterPro" id="IPR050637">
    <property type="entry name" value="NLRP_innate_immun_reg"/>
</dbReference>
<dbReference type="Proteomes" id="UP000078348">
    <property type="component" value="Unassembled WGS sequence"/>
</dbReference>
<dbReference type="Gene3D" id="3.80.10.10">
    <property type="entry name" value="Ribonuclease Inhibitor"/>
    <property type="match status" value="2"/>
</dbReference>
<sequence>MSTDSLTVSITIDGEKPILTVVSSKLSIGELRVFLHDNYGVLSDSVQLLVDGLPADDQATLDSICINPVPMINVISDEALCSVSLHFGDYTLFCNYPSLVNVDIVANGFNTYLIREYGDIMSLDDITVLFGNEVLSMDTVLQSLDFSQSNSFVFQYPPNISINPYLQLYAQERHSRFQLEADIEETRSDLERVLAQNEEMQRQNFDLQDRFASLSQTLTTSIGVNADVLLKENQELKAQLAAMTNQYNDQLEMRRVSDTNEEEWRKEKENFKMRVDELTNRIKEFQLITAEDQRRIENLYQECGNLSGKLNESMELMEKYKTGYINLKRKNEQLEKTRSLEQSVNALTPTSGSLNFVISADKGTLSECVQIMKDEIIEHEAYELVHLNLCGSTIDKDTVNGLFCLVEAGFLPRLRILDLYHCIYKEDVEELLCEWSQCFSFIDVLSPLLIQHKVTPACYAKLKHFVVEQPNSAVRAIDLRNCELGDGGAIILAELLAHHLFPNITTLLLNNNHITEIGIRALSLVLTSSCATQGLLSLSVAENALETEGARALSVIIRNNNKLQRLWANGCHFGDQGLNEICQGLVESNNFSLALLNVMDNDITAQGMTSLKLLFDYGLFQIKDLSLANNPIGDAGVAAFVAGIGGNPCAVDRLYLRNTGISTQGMQTLSEALDAGVLAVKELGLSSNAIQNQGLTSLCEGLSRSKNALSKLWLYDTGIDDSSMISLSQLFSEGLFDSLLLLDIAYNQISDTAFSSICSAIMDNKATLALKELWIGGCPILSTGIIMFASLISMGLLQNLTVLCADMCSIGDDGVLCLAKAIAGKYDEMEQLNVSGNDISEEVKEEVKEQLKSIVLKIDI</sequence>
<evidence type="ECO:0000259" key="5">
    <source>
        <dbReference type="PROSITE" id="PS50053"/>
    </source>
</evidence>
<dbReference type="SUPFAM" id="SSF52047">
    <property type="entry name" value="RNI-like"/>
    <property type="match status" value="2"/>
</dbReference>
<dbReference type="InterPro" id="IPR032675">
    <property type="entry name" value="LRR_dom_sf"/>
</dbReference>
<dbReference type="InterPro" id="IPR001611">
    <property type="entry name" value="Leu-rich_rpt"/>
</dbReference>
<dbReference type="PROSITE" id="PS50053">
    <property type="entry name" value="UBIQUITIN_2"/>
    <property type="match status" value="1"/>
</dbReference>
<dbReference type="InterPro" id="IPR029071">
    <property type="entry name" value="Ubiquitin-like_domsf"/>
</dbReference>
<comment type="caution">
    <text evidence="6">The sequence shown here is derived from an EMBL/GenBank/DDBJ whole genome shotgun (WGS) entry which is preliminary data.</text>
</comment>
<dbReference type="GO" id="GO:0005737">
    <property type="term" value="C:cytoplasm"/>
    <property type="evidence" value="ECO:0007669"/>
    <property type="project" value="UniProtKB-SubCell"/>
</dbReference>
<evidence type="ECO:0000256" key="2">
    <source>
        <dbReference type="ARBA" id="ARBA00022490"/>
    </source>
</evidence>
<evidence type="ECO:0000256" key="4">
    <source>
        <dbReference type="SAM" id="Coils"/>
    </source>
</evidence>
<dbReference type="STRING" id="478820.A0A196SHN2"/>
<keyword evidence="4" id="KW-0175">Coiled coil</keyword>
<keyword evidence="3" id="KW-0677">Repeat</keyword>
<gene>
    <name evidence="6" type="ORF">AV274_1725</name>
</gene>